<dbReference type="EC" id="2.7.13.3" evidence="3"/>
<evidence type="ECO:0000256" key="8">
    <source>
        <dbReference type="ARBA" id="ARBA00022729"/>
    </source>
</evidence>
<dbReference type="SMART" id="SM00387">
    <property type="entry name" value="HATPase_c"/>
    <property type="match status" value="1"/>
</dbReference>
<feature type="compositionally biased region" description="Acidic residues" evidence="22">
    <location>
        <begin position="7"/>
        <end position="19"/>
    </location>
</feature>
<name>A0A515EQX6_9BURK</name>
<dbReference type="Gene3D" id="1.10.287.130">
    <property type="match status" value="1"/>
</dbReference>
<dbReference type="CDD" id="cd17546">
    <property type="entry name" value="REC_hyHK_CKI1_RcsC-like"/>
    <property type="match status" value="2"/>
</dbReference>
<evidence type="ECO:0000259" key="23">
    <source>
        <dbReference type="PROSITE" id="PS50109"/>
    </source>
</evidence>
<evidence type="ECO:0000256" key="3">
    <source>
        <dbReference type="ARBA" id="ARBA00012438"/>
    </source>
</evidence>
<evidence type="ECO:0000256" key="5">
    <source>
        <dbReference type="ARBA" id="ARBA00022553"/>
    </source>
</evidence>
<keyword evidence="15" id="KW-0472">Membrane</keyword>
<feature type="domain" description="Histidine kinase" evidence="23">
    <location>
        <begin position="204"/>
        <end position="425"/>
    </location>
</feature>
<dbReference type="PROSITE" id="PS50110">
    <property type="entry name" value="RESPONSE_REGULATORY"/>
    <property type="match status" value="3"/>
</dbReference>
<evidence type="ECO:0000313" key="26">
    <source>
        <dbReference type="EMBL" id="QDL55066.1"/>
    </source>
</evidence>
<dbReference type="CDD" id="cd00082">
    <property type="entry name" value="HisKA"/>
    <property type="match status" value="1"/>
</dbReference>
<feature type="domain" description="Response regulatory" evidence="24">
    <location>
        <begin position="33"/>
        <end position="157"/>
    </location>
</feature>
<dbReference type="InterPro" id="IPR036890">
    <property type="entry name" value="HATPase_C_sf"/>
</dbReference>
<dbReference type="PANTHER" id="PTHR45339">
    <property type="entry name" value="HYBRID SIGNAL TRANSDUCTION HISTIDINE KINASE J"/>
    <property type="match status" value="1"/>
</dbReference>
<dbReference type="GO" id="GO:0000155">
    <property type="term" value="F:phosphorelay sensor kinase activity"/>
    <property type="evidence" value="ECO:0007669"/>
    <property type="project" value="InterPro"/>
</dbReference>
<comment type="subcellular location">
    <subcellularLocation>
        <location evidence="2">Cell membrane</location>
        <topology evidence="2">Multi-pass membrane protein</topology>
    </subcellularLocation>
</comment>
<dbReference type="InterPro" id="IPR036641">
    <property type="entry name" value="HPT_dom_sf"/>
</dbReference>
<dbReference type="GO" id="GO:0005886">
    <property type="term" value="C:plasma membrane"/>
    <property type="evidence" value="ECO:0007669"/>
    <property type="project" value="UniProtKB-SubCell"/>
</dbReference>
<dbReference type="RefSeq" id="WP_142812226.1">
    <property type="nucleotide sequence ID" value="NZ_CP036282.1"/>
</dbReference>
<dbReference type="AlphaFoldDB" id="A0A515EQX6"/>
<keyword evidence="6" id="KW-0808">Transferase</keyword>
<gene>
    <name evidence="26" type="ORF">EXZ61_13315</name>
</gene>
<evidence type="ECO:0000256" key="21">
    <source>
        <dbReference type="PROSITE-ProRule" id="PRU00169"/>
    </source>
</evidence>
<proteinExistence type="predicted"/>
<sequence>MSVVPPEQDDDWLIDDADPETGPQDANTLKPWRILIVDDEPDIHLVTRMALNKVMSRGRPIEILSAYSGAQGFEILSKESDIALVLLDVVMETDHAGLMLAQDIRKQLDNQMVRIVLRTGQAGQAPEESVIVDYDINDYKSKTELTQSKLFVTVVASLRAYEGLVAIEHHYFDMAERERVENELRSAKEAAETIAASKGQFLANMSHEIRTPMNAILGMLKLLQDTDLNPRQLEYTDKTEGAAKSLLGLLNDILDFSKIDAGKMVLDPQPFAMDQLLRNLAVIFSASLGKKPLELMFDVDPHVPSTLVGDAMRLQQVLINLGGNAIKFTHQGEITLQVKVLQASEASIDLHFAMKDTGIGIAAEQRSNIFADFTQAEASTTRRYGGTGLGLSISQRLVNLMGGTLELDSTLGHGSDFHFQVTMGMPEVQADAPWVAGTGLDTLLIEDHPTARALTTRMLESLGWTVDAVAGGAQALAHLQARLDTGVAPYQVVFVDWAMPGMDGWETMAAMRSMLPVGQSPIMVMLSGHGRNQLSDRSLQEQSELNAFLVKPITAGMLRDVVQQAQEGRSNVRAIPRPKTEKPRRLQGLRLLLVEDNLINQQVARELLAAAGAIVDIAENGQEGVDAVVMAKPAYDLVLMDVQMPVMDGFEATQRIRQNPAFAKLPIVAMTANAMASDRDACLAAGMDAHVGKPFDLTELISVILDHTKRKEGGAYSAVGAVAPGKQTVEAGAPSEIESLPRTDAVNVKGALAHMDDSVELYVGVLDEYLRDLALQPDKLDAALQRKDLLTATRMLHTLKGLSTMVGASYMAAIAKKLERDVKAADKTLDVDAVKALFRAAVNATQQSMAPIAQQLRAHLPASAEPTKVLDRERVVKDLSALLAMLEQDDMEAVEVYAVLRQAHPGLTGRWWDTLATTMADLDFVAAAQACQMGLDQLA</sequence>
<evidence type="ECO:0000256" key="12">
    <source>
        <dbReference type="ARBA" id="ARBA00022989"/>
    </source>
</evidence>
<evidence type="ECO:0000259" key="25">
    <source>
        <dbReference type="PROSITE" id="PS50894"/>
    </source>
</evidence>
<dbReference type="PANTHER" id="PTHR45339:SF1">
    <property type="entry name" value="HYBRID SIGNAL TRANSDUCTION HISTIDINE KINASE J"/>
    <property type="match status" value="1"/>
</dbReference>
<evidence type="ECO:0000256" key="11">
    <source>
        <dbReference type="ARBA" id="ARBA00022840"/>
    </source>
</evidence>
<keyword evidence="9" id="KW-0547">Nucleotide-binding</keyword>
<evidence type="ECO:0000256" key="15">
    <source>
        <dbReference type="ARBA" id="ARBA00023136"/>
    </source>
</evidence>
<evidence type="ECO:0000256" key="7">
    <source>
        <dbReference type="ARBA" id="ARBA00022692"/>
    </source>
</evidence>
<dbReference type="SUPFAM" id="SSF52172">
    <property type="entry name" value="CheY-like"/>
    <property type="match status" value="3"/>
</dbReference>
<evidence type="ECO:0000256" key="17">
    <source>
        <dbReference type="ARBA" id="ARBA00064003"/>
    </source>
</evidence>
<feature type="domain" description="Response regulatory" evidence="24">
    <location>
        <begin position="590"/>
        <end position="708"/>
    </location>
</feature>
<feature type="region of interest" description="Disordered" evidence="22">
    <location>
        <begin position="1"/>
        <end position="26"/>
    </location>
</feature>
<evidence type="ECO:0000256" key="10">
    <source>
        <dbReference type="ARBA" id="ARBA00022777"/>
    </source>
</evidence>
<evidence type="ECO:0000259" key="24">
    <source>
        <dbReference type="PROSITE" id="PS50110"/>
    </source>
</evidence>
<reference evidence="27" key="1">
    <citation type="submission" date="2019-02" db="EMBL/GenBank/DDBJ databases">
        <title>Complete genome sequence of Rhodoferax sp. Gr-4.</title>
        <authorList>
            <person name="Jin L."/>
        </authorList>
    </citation>
    <scope>NUCLEOTIDE SEQUENCE [LARGE SCALE GENOMIC DNA]</scope>
    <source>
        <strain evidence="27">Gr-4</strain>
    </source>
</reference>
<dbReference type="InterPro" id="IPR005467">
    <property type="entry name" value="His_kinase_dom"/>
</dbReference>
<keyword evidence="5 21" id="KW-0597">Phosphoprotein</keyword>
<dbReference type="InterPro" id="IPR001789">
    <property type="entry name" value="Sig_transdc_resp-reg_receiver"/>
</dbReference>
<dbReference type="KEGG" id="rhg:EXZ61_13315"/>
<keyword evidence="13" id="KW-0902">Two-component regulatory system</keyword>
<dbReference type="Gene3D" id="3.30.565.10">
    <property type="entry name" value="Histidine kinase-like ATPase, C-terminal domain"/>
    <property type="match status" value="1"/>
</dbReference>
<evidence type="ECO:0000256" key="1">
    <source>
        <dbReference type="ARBA" id="ARBA00000085"/>
    </source>
</evidence>
<dbReference type="Pfam" id="PF01627">
    <property type="entry name" value="Hpt"/>
    <property type="match status" value="1"/>
</dbReference>
<organism evidence="26 27">
    <name type="scientific">Rhodoferax aquaticus</name>
    <dbReference type="NCBI Taxonomy" id="2527691"/>
    <lineage>
        <taxon>Bacteria</taxon>
        <taxon>Pseudomonadati</taxon>
        <taxon>Pseudomonadota</taxon>
        <taxon>Betaproteobacteria</taxon>
        <taxon>Burkholderiales</taxon>
        <taxon>Comamonadaceae</taxon>
        <taxon>Rhodoferax</taxon>
    </lineage>
</organism>
<evidence type="ECO:0000256" key="22">
    <source>
        <dbReference type="SAM" id="MobiDB-lite"/>
    </source>
</evidence>
<comment type="subunit">
    <text evidence="17">At low DSF concentrations, interacts with RpfF.</text>
</comment>
<evidence type="ECO:0000256" key="13">
    <source>
        <dbReference type="ARBA" id="ARBA00023012"/>
    </source>
</evidence>
<dbReference type="InterPro" id="IPR011006">
    <property type="entry name" value="CheY-like_superfamily"/>
</dbReference>
<evidence type="ECO:0000256" key="16">
    <source>
        <dbReference type="ARBA" id="ARBA00058004"/>
    </source>
</evidence>
<keyword evidence="12" id="KW-1133">Transmembrane helix</keyword>
<dbReference type="InterPro" id="IPR004358">
    <property type="entry name" value="Sig_transdc_His_kin-like_C"/>
</dbReference>
<evidence type="ECO:0000256" key="14">
    <source>
        <dbReference type="ARBA" id="ARBA00023026"/>
    </source>
</evidence>
<dbReference type="Pfam" id="PF00512">
    <property type="entry name" value="HisKA"/>
    <property type="match status" value="1"/>
</dbReference>
<dbReference type="InterPro" id="IPR003661">
    <property type="entry name" value="HisK_dim/P_dom"/>
</dbReference>
<dbReference type="SUPFAM" id="SSF47226">
    <property type="entry name" value="Histidine-containing phosphotransfer domain, HPT domain"/>
    <property type="match status" value="1"/>
</dbReference>
<comment type="function">
    <text evidence="16">Member of the two-component regulatory system BvgS/BvgA. Phosphorylates BvgA via a four-step phosphorelay in response to environmental signals.</text>
</comment>
<dbReference type="PRINTS" id="PR00344">
    <property type="entry name" value="BCTRLSENSOR"/>
</dbReference>
<evidence type="ECO:0000256" key="18">
    <source>
        <dbReference type="ARBA" id="ARBA00068150"/>
    </source>
</evidence>
<dbReference type="Gene3D" id="1.20.120.160">
    <property type="entry name" value="HPT domain"/>
    <property type="match status" value="1"/>
</dbReference>
<keyword evidence="27" id="KW-1185">Reference proteome</keyword>
<evidence type="ECO:0000256" key="2">
    <source>
        <dbReference type="ARBA" id="ARBA00004651"/>
    </source>
</evidence>
<dbReference type="GO" id="GO:0005524">
    <property type="term" value="F:ATP binding"/>
    <property type="evidence" value="ECO:0007669"/>
    <property type="project" value="UniProtKB-KW"/>
</dbReference>
<dbReference type="PROSITE" id="PS50109">
    <property type="entry name" value="HIS_KIN"/>
    <property type="match status" value="1"/>
</dbReference>
<evidence type="ECO:0000256" key="4">
    <source>
        <dbReference type="ARBA" id="ARBA00022475"/>
    </source>
</evidence>
<dbReference type="FunFam" id="1.10.287.130:FF:000002">
    <property type="entry name" value="Two-component osmosensing histidine kinase"/>
    <property type="match status" value="1"/>
</dbReference>
<dbReference type="CDD" id="cd00088">
    <property type="entry name" value="HPT"/>
    <property type="match status" value="1"/>
</dbReference>
<feature type="modified residue" description="4-aspartylphosphate" evidence="21">
    <location>
        <position position="496"/>
    </location>
</feature>
<dbReference type="SMART" id="SM00388">
    <property type="entry name" value="HisKA"/>
    <property type="match status" value="1"/>
</dbReference>
<feature type="modified residue" description="4-aspartylphosphate" evidence="21">
    <location>
        <position position="88"/>
    </location>
</feature>
<keyword evidence="11" id="KW-0067">ATP-binding</keyword>
<keyword evidence="4" id="KW-1003">Cell membrane</keyword>
<keyword evidence="8" id="KW-0732">Signal</keyword>
<evidence type="ECO:0000313" key="27">
    <source>
        <dbReference type="Proteomes" id="UP000317365"/>
    </source>
</evidence>
<keyword evidence="14" id="KW-0843">Virulence</keyword>
<accession>A0A515EQX6</accession>
<evidence type="ECO:0000256" key="6">
    <source>
        <dbReference type="ARBA" id="ARBA00022679"/>
    </source>
</evidence>
<dbReference type="PROSITE" id="PS50894">
    <property type="entry name" value="HPT"/>
    <property type="match status" value="1"/>
</dbReference>
<dbReference type="Gene3D" id="3.40.50.2300">
    <property type="match status" value="3"/>
</dbReference>
<dbReference type="SUPFAM" id="SSF47384">
    <property type="entry name" value="Homodimeric domain of signal transducing histidine kinase"/>
    <property type="match status" value="1"/>
</dbReference>
<dbReference type="FunFam" id="3.30.565.10:FF:000010">
    <property type="entry name" value="Sensor histidine kinase RcsC"/>
    <property type="match status" value="1"/>
</dbReference>
<dbReference type="InterPro" id="IPR003594">
    <property type="entry name" value="HATPase_dom"/>
</dbReference>
<feature type="domain" description="Response regulatory" evidence="24">
    <location>
        <begin position="441"/>
        <end position="566"/>
    </location>
</feature>
<comment type="catalytic activity">
    <reaction evidence="1">
        <text>ATP + protein L-histidine = ADP + protein N-phospho-L-histidine.</text>
        <dbReference type="EC" id="2.7.13.3"/>
    </reaction>
</comment>
<reference evidence="27" key="2">
    <citation type="journal article" date="2020" name="Int. J. Syst. Evol. Microbiol.">
        <title>Genomic insights into a novel species Rhodoferax aquaticus sp. nov., isolated from freshwater.</title>
        <authorList>
            <person name="Li T."/>
            <person name="Zhuo Y."/>
            <person name="Jin C.Z."/>
            <person name="Wu X."/>
            <person name="Ko S.R."/>
            <person name="Jin F.J."/>
            <person name="Ahn C.Y."/>
            <person name="Oh H.M."/>
            <person name="Lee H.G."/>
            <person name="Jin L."/>
        </authorList>
    </citation>
    <scope>NUCLEOTIDE SEQUENCE [LARGE SCALE GENOMIC DNA]</scope>
    <source>
        <strain evidence="27">Gr-4</strain>
    </source>
</reference>
<keyword evidence="7" id="KW-0812">Transmembrane</keyword>
<feature type="domain" description="HPt" evidence="25">
    <location>
        <begin position="758"/>
        <end position="859"/>
    </location>
</feature>
<keyword evidence="10 26" id="KW-0418">Kinase</keyword>
<feature type="modified residue" description="4-aspartylphosphate" evidence="21">
    <location>
        <position position="641"/>
    </location>
</feature>
<dbReference type="SUPFAM" id="SSF55874">
    <property type="entry name" value="ATPase domain of HSP90 chaperone/DNA topoisomerase II/histidine kinase"/>
    <property type="match status" value="1"/>
</dbReference>
<dbReference type="CDD" id="cd16922">
    <property type="entry name" value="HATPase_EvgS-ArcB-TorS-like"/>
    <property type="match status" value="1"/>
</dbReference>
<dbReference type="Pfam" id="PF02518">
    <property type="entry name" value="HATPase_c"/>
    <property type="match status" value="1"/>
</dbReference>
<dbReference type="SMART" id="SM00448">
    <property type="entry name" value="REC"/>
    <property type="match status" value="3"/>
</dbReference>
<evidence type="ECO:0000256" key="20">
    <source>
        <dbReference type="PROSITE-ProRule" id="PRU00110"/>
    </source>
</evidence>
<protein>
    <recommendedName>
        <fullName evidence="18">Sensory/regulatory protein RpfC</fullName>
        <ecNumber evidence="3">2.7.13.3</ecNumber>
    </recommendedName>
    <alternativeName>
        <fullName evidence="19">Virulence sensor protein BvgS</fullName>
    </alternativeName>
</protein>
<dbReference type="Pfam" id="PF00072">
    <property type="entry name" value="Response_reg"/>
    <property type="match status" value="3"/>
</dbReference>
<evidence type="ECO:0000256" key="19">
    <source>
        <dbReference type="ARBA" id="ARBA00070152"/>
    </source>
</evidence>
<dbReference type="InterPro" id="IPR008207">
    <property type="entry name" value="Sig_transdc_His_kin_Hpt_dom"/>
</dbReference>
<dbReference type="Proteomes" id="UP000317365">
    <property type="component" value="Chromosome"/>
</dbReference>
<dbReference type="EMBL" id="CP036282">
    <property type="protein sequence ID" value="QDL55066.1"/>
    <property type="molecule type" value="Genomic_DNA"/>
</dbReference>
<dbReference type="InterPro" id="IPR036097">
    <property type="entry name" value="HisK_dim/P_sf"/>
</dbReference>
<evidence type="ECO:0000256" key="9">
    <source>
        <dbReference type="ARBA" id="ARBA00022741"/>
    </source>
</evidence>
<feature type="modified residue" description="Phosphohistidine" evidence="20">
    <location>
        <position position="797"/>
    </location>
</feature>